<dbReference type="EMBL" id="CM037160">
    <property type="protein sequence ID" value="KAH7841189.1"/>
    <property type="molecule type" value="Genomic_DNA"/>
</dbReference>
<keyword evidence="2" id="KW-1185">Reference proteome</keyword>
<evidence type="ECO:0000313" key="2">
    <source>
        <dbReference type="Proteomes" id="UP000828048"/>
    </source>
</evidence>
<comment type="caution">
    <text evidence="1">The sequence shown here is derived from an EMBL/GenBank/DDBJ whole genome shotgun (WGS) entry which is preliminary data.</text>
</comment>
<protein>
    <submittedName>
        <fullName evidence="1">Uncharacterized protein</fullName>
    </submittedName>
</protein>
<gene>
    <name evidence="1" type="ORF">Vadar_026792</name>
</gene>
<evidence type="ECO:0000313" key="1">
    <source>
        <dbReference type="EMBL" id="KAH7841189.1"/>
    </source>
</evidence>
<sequence length="535" mass="60300">MAAQGNGYANGNGNLLATVGMGFPSLDRTFFPKDFTFGAASSAYQYEGSAREGGRGPSIWDDFSQRWPGRIDDASNGNVAIDFYNQFKDDVKTMKKMGLEAFRFSISWPRILPSGELNQGINKEGIRFYNELIDELLANGITPFVTLFHWEVPQALEAAYGGFQSSKIVADFADFVDLCFWEFGDRVKHWITLNEPYIFCSKGYVEGTHAPGRGTTATKTVEDSKWSFLIPHRSSKSTLSEPIENGNPGTEPYIVAHNLLLSHAAAVEIYRKTYQECQKGKIGITNLVNWMVPYSDSNADIDATQRALDFTLGWFLDPVVNGQYPQSMRKYVGPRLPEFSEIQSEKLKGSYDFLGVNYYTASFVADASNINVESLSYATDPKVKYSNVDQNGIPIGPQPGVDWIYIYPQGLYETMVYIKKKYKNPSIYITENGIASLDNPKDRFTEARVDEMRKNYHIDHLQYLSEAIGDGVKVQGYFVWSLFDDYEWNFGYTNRFGLIYIEYRDGALTSWSCNLQCQWHDGFFATSGADGVAVT</sequence>
<reference evidence="1 2" key="1">
    <citation type="journal article" date="2021" name="Hortic Res">
        <title>High-quality reference genome and annotation aids understanding of berry development for evergreen blueberry (Vaccinium darrowii).</title>
        <authorList>
            <person name="Yu J."/>
            <person name="Hulse-Kemp A.M."/>
            <person name="Babiker E."/>
            <person name="Staton M."/>
        </authorList>
    </citation>
    <scope>NUCLEOTIDE SEQUENCE [LARGE SCALE GENOMIC DNA]</scope>
    <source>
        <strain evidence="2">cv. NJ 8807/NJ 8810</strain>
        <tissue evidence="1">Young leaf</tissue>
    </source>
</reference>
<proteinExistence type="predicted"/>
<accession>A0ACB7XK67</accession>
<name>A0ACB7XK67_9ERIC</name>
<organism evidence="1 2">
    <name type="scientific">Vaccinium darrowii</name>
    <dbReference type="NCBI Taxonomy" id="229202"/>
    <lineage>
        <taxon>Eukaryota</taxon>
        <taxon>Viridiplantae</taxon>
        <taxon>Streptophyta</taxon>
        <taxon>Embryophyta</taxon>
        <taxon>Tracheophyta</taxon>
        <taxon>Spermatophyta</taxon>
        <taxon>Magnoliopsida</taxon>
        <taxon>eudicotyledons</taxon>
        <taxon>Gunneridae</taxon>
        <taxon>Pentapetalae</taxon>
        <taxon>asterids</taxon>
        <taxon>Ericales</taxon>
        <taxon>Ericaceae</taxon>
        <taxon>Vaccinioideae</taxon>
        <taxon>Vaccinieae</taxon>
        <taxon>Vaccinium</taxon>
    </lineage>
</organism>
<dbReference type="Proteomes" id="UP000828048">
    <property type="component" value="Chromosome 10"/>
</dbReference>